<keyword evidence="3 6" id="KW-1133">Transmembrane helix</keyword>
<dbReference type="OrthoDB" id="5563033at2759"/>
<evidence type="ECO:0000256" key="4">
    <source>
        <dbReference type="ARBA" id="ARBA00023136"/>
    </source>
</evidence>
<keyword evidence="2 6" id="KW-0812">Transmembrane</keyword>
<protein>
    <submittedName>
        <fullName evidence="7">Uncharacterized protein</fullName>
    </submittedName>
</protein>
<keyword evidence="8" id="KW-1185">Reference proteome</keyword>
<evidence type="ECO:0000256" key="1">
    <source>
        <dbReference type="ARBA" id="ARBA00004370"/>
    </source>
</evidence>
<feature type="region of interest" description="Disordered" evidence="5">
    <location>
        <begin position="208"/>
        <end position="242"/>
    </location>
</feature>
<organism evidence="7 8">
    <name type="scientific">Wolfiporia cocos (strain MD-104)</name>
    <name type="common">Brown rot fungus</name>
    <dbReference type="NCBI Taxonomy" id="742152"/>
    <lineage>
        <taxon>Eukaryota</taxon>
        <taxon>Fungi</taxon>
        <taxon>Dikarya</taxon>
        <taxon>Basidiomycota</taxon>
        <taxon>Agaricomycotina</taxon>
        <taxon>Agaricomycetes</taxon>
        <taxon>Polyporales</taxon>
        <taxon>Phaeolaceae</taxon>
        <taxon>Wolfiporia</taxon>
    </lineage>
</organism>
<evidence type="ECO:0000256" key="2">
    <source>
        <dbReference type="ARBA" id="ARBA00022692"/>
    </source>
</evidence>
<dbReference type="PANTHER" id="PTHR13259">
    <property type="entry name" value="BLADDER CANCER 10 KD PROTEIN HOMOLOG"/>
    <property type="match status" value="1"/>
</dbReference>
<dbReference type="OMA" id="WSENVTT"/>
<keyword evidence="4 6" id="KW-0472">Membrane</keyword>
<proteinExistence type="predicted"/>
<dbReference type="PANTHER" id="PTHR13259:SF1">
    <property type="entry name" value="BLADDER CANCER-ASSOCIATED PROTEIN"/>
    <property type="match status" value="1"/>
</dbReference>
<feature type="transmembrane region" description="Helical" evidence="6">
    <location>
        <begin position="6"/>
        <end position="26"/>
    </location>
</feature>
<dbReference type="InterPro" id="IPR009598">
    <property type="entry name" value="BCALP"/>
</dbReference>
<dbReference type="AlphaFoldDB" id="A0A2H3J0F0"/>
<dbReference type="Pfam" id="PF06726">
    <property type="entry name" value="BC10"/>
    <property type="match status" value="1"/>
</dbReference>
<feature type="transmembrane region" description="Helical" evidence="6">
    <location>
        <begin position="38"/>
        <end position="56"/>
    </location>
</feature>
<dbReference type="Proteomes" id="UP000218811">
    <property type="component" value="Unassembled WGS sequence"/>
</dbReference>
<dbReference type="GO" id="GO:0016020">
    <property type="term" value="C:membrane"/>
    <property type="evidence" value="ECO:0007669"/>
    <property type="project" value="UniProtKB-SubCell"/>
</dbReference>
<reference evidence="7 8" key="1">
    <citation type="journal article" date="2012" name="Science">
        <title>The Paleozoic origin of enzymatic lignin decomposition reconstructed from 31 fungal genomes.</title>
        <authorList>
            <person name="Floudas D."/>
            <person name="Binder M."/>
            <person name="Riley R."/>
            <person name="Barry K."/>
            <person name="Blanchette R.A."/>
            <person name="Henrissat B."/>
            <person name="Martinez A.T."/>
            <person name="Otillar R."/>
            <person name="Spatafora J.W."/>
            <person name="Yadav J.S."/>
            <person name="Aerts A."/>
            <person name="Benoit I."/>
            <person name="Boyd A."/>
            <person name="Carlson A."/>
            <person name="Copeland A."/>
            <person name="Coutinho P.M."/>
            <person name="de Vries R.P."/>
            <person name="Ferreira P."/>
            <person name="Findley K."/>
            <person name="Foster B."/>
            <person name="Gaskell J."/>
            <person name="Glotzer D."/>
            <person name="Gorecki P."/>
            <person name="Heitman J."/>
            <person name="Hesse C."/>
            <person name="Hori C."/>
            <person name="Igarashi K."/>
            <person name="Jurgens J.A."/>
            <person name="Kallen N."/>
            <person name="Kersten P."/>
            <person name="Kohler A."/>
            <person name="Kuees U."/>
            <person name="Kumar T.K.A."/>
            <person name="Kuo A."/>
            <person name="LaButti K."/>
            <person name="Larrondo L.F."/>
            <person name="Lindquist E."/>
            <person name="Ling A."/>
            <person name="Lombard V."/>
            <person name="Lucas S."/>
            <person name="Lundell T."/>
            <person name="Martin R."/>
            <person name="McLaughlin D.J."/>
            <person name="Morgenstern I."/>
            <person name="Morin E."/>
            <person name="Murat C."/>
            <person name="Nagy L.G."/>
            <person name="Nolan M."/>
            <person name="Ohm R.A."/>
            <person name="Patyshakuliyeva A."/>
            <person name="Rokas A."/>
            <person name="Ruiz-Duenas F.J."/>
            <person name="Sabat G."/>
            <person name="Salamov A."/>
            <person name="Samejima M."/>
            <person name="Schmutz J."/>
            <person name="Slot J.C."/>
            <person name="St John F."/>
            <person name="Stenlid J."/>
            <person name="Sun H."/>
            <person name="Sun S."/>
            <person name="Syed K."/>
            <person name="Tsang A."/>
            <person name="Wiebenga A."/>
            <person name="Young D."/>
            <person name="Pisabarro A."/>
            <person name="Eastwood D.C."/>
            <person name="Martin F."/>
            <person name="Cullen D."/>
            <person name="Grigoriev I.V."/>
            <person name="Hibbett D.S."/>
        </authorList>
    </citation>
    <scope>NUCLEOTIDE SEQUENCE [LARGE SCALE GENOMIC DNA]</scope>
    <source>
        <strain evidence="7 8">MD-104</strain>
    </source>
</reference>
<name>A0A2H3J0F0_WOLCO</name>
<sequence>MWCTRWYLPLVLLPYPIAPPYFLWLWLFSTTLHAKPCFYCIILLSALFVSSCYWPPVPLDSPLAAPWAENVTTFADALATLVPGLPADMLPASVPMGDRCWCDLAGRGFFEPFNVTQWELDAVLRLKDDLEQQLEARNAANALAAGVNATDAGAGDAHADAAQGQPGTAFDGGRSNMLAGLWNKMLSFARYPMESDLNVSPPRSNATLDSLLFGSEDLPPKGEEQSSVEESPTPDAPQQLPLLRKEYDLRPYGFALIVDFGWTPLQS</sequence>
<evidence type="ECO:0000256" key="6">
    <source>
        <dbReference type="SAM" id="Phobius"/>
    </source>
</evidence>
<accession>A0A2H3J0F0</accession>
<comment type="subcellular location">
    <subcellularLocation>
        <location evidence="1">Membrane</location>
    </subcellularLocation>
</comment>
<gene>
    <name evidence="7" type="ORF">WOLCODRAFT_135021</name>
</gene>
<evidence type="ECO:0000256" key="3">
    <source>
        <dbReference type="ARBA" id="ARBA00022989"/>
    </source>
</evidence>
<dbReference type="SMART" id="SM01396">
    <property type="entry name" value="BC10"/>
    <property type="match status" value="1"/>
</dbReference>
<evidence type="ECO:0000313" key="8">
    <source>
        <dbReference type="Proteomes" id="UP000218811"/>
    </source>
</evidence>
<evidence type="ECO:0000313" key="7">
    <source>
        <dbReference type="EMBL" id="PCH33263.1"/>
    </source>
</evidence>
<dbReference type="EMBL" id="KB467831">
    <property type="protein sequence ID" value="PCH33263.1"/>
    <property type="molecule type" value="Genomic_DNA"/>
</dbReference>
<evidence type="ECO:0000256" key="5">
    <source>
        <dbReference type="SAM" id="MobiDB-lite"/>
    </source>
</evidence>